<organism evidence="1 2">
    <name type="scientific">Methanooceanicella nereidis</name>
    <dbReference type="NCBI Taxonomy" id="2052831"/>
    <lineage>
        <taxon>Archaea</taxon>
        <taxon>Methanobacteriati</taxon>
        <taxon>Methanobacteriota</taxon>
        <taxon>Stenosarchaea group</taxon>
        <taxon>Methanomicrobia</taxon>
        <taxon>Methanocellales</taxon>
        <taxon>Methanocellaceae</taxon>
        <taxon>Methanooceanicella</taxon>
    </lineage>
</organism>
<proteinExistence type="predicted"/>
<comment type="caution">
    <text evidence="1">The sequence shown here is derived from an EMBL/GenBank/DDBJ whole genome shotgun (WGS) entry which is preliminary data.</text>
</comment>
<accession>A0AAP2W5R9</accession>
<dbReference type="Proteomes" id="UP001320159">
    <property type="component" value="Unassembled WGS sequence"/>
</dbReference>
<gene>
    <name evidence="1" type="ORF">CUJ83_01250</name>
</gene>
<evidence type="ECO:0000313" key="1">
    <source>
        <dbReference type="EMBL" id="MCD1293624.1"/>
    </source>
</evidence>
<dbReference type="InterPro" id="IPR036511">
    <property type="entry name" value="TGT-like_sf"/>
</dbReference>
<dbReference type="GO" id="GO:0006400">
    <property type="term" value="P:tRNA modification"/>
    <property type="evidence" value="ECO:0007669"/>
    <property type="project" value="InterPro"/>
</dbReference>
<dbReference type="EMBL" id="PGCK01000001">
    <property type="protein sequence ID" value="MCD1293624.1"/>
    <property type="molecule type" value="Genomic_DNA"/>
</dbReference>
<sequence>MVVVQENVTLPINLIKKTLGAIPNPEFNNILHCPHAISSEYPSFLAVTPVVKLGETATYLPWKYIPCTAIAVRLQDLLRENGREFNRIFHDIIRTGNIREYLDCPSSVKIVLSSVMRDKLIARSTVDTYVEAVKALGPDFYMTPDGETYEGEMRRSAMEIERMLRWTGEIIKRCRDSTPLGLVKGSNTHQITGHADILANMGVCCMVFHTGDFLHRSTLEEVRRARHYVREIKQRGYNLLLYGIGPSNFVKFSNADGFITQSHYVSAFYGKEYKNGKWVQHDKGDISLIMKNLVRIDLKARQIKNNGGLKKWVEVSDGTESPMRQDTHKMAVAVPQIGQ</sequence>
<reference evidence="1 2" key="1">
    <citation type="submission" date="2017-11" db="EMBL/GenBank/DDBJ databases">
        <title>Isolation and Characterization of Family Methanocellaceae Species from Potential Methane Hydrate Area Offshore Southwestern Taiwan.</title>
        <authorList>
            <person name="Zhang W.-L."/>
            <person name="Chen W.-C."/>
            <person name="Lai M.-C."/>
            <person name="Chen S.-C."/>
        </authorList>
    </citation>
    <scope>NUCLEOTIDE SEQUENCE [LARGE SCALE GENOMIC DNA]</scope>
    <source>
        <strain evidence="1 2">CWC-04</strain>
    </source>
</reference>
<evidence type="ECO:0000313" key="2">
    <source>
        <dbReference type="Proteomes" id="UP001320159"/>
    </source>
</evidence>
<dbReference type="Gene3D" id="3.20.20.105">
    <property type="entry name" value="Queuine tRNA-ribosyltransferase-like"/>
    <property type="match status" value="1"/>
</dbReference>
<keyword evidence="2" id="KW-1185">Reference proteome</keyword>
<protein>
    <submittedName>
        <fullName evidence="1">Uncharacterized protein</fullName>
    </submittedName>
</protein>
<dbReference type="AlphaFoldDB" id="A0AAP2W5R9"/>
<name>A0AAP2W5R9_9EURY</name>